<reference evidence="1" key="1">
    <citation type="submission" date="2022-07" db="EMBL/GenBank/DDBJ databases">
        <title>Phylogenomic reconstructions and comparative analyses of Kickxellomycotina fungi.</title>
        <authorList>
            <person name="Reynolds N.K."/>
            <person name="Stajich J.E."/>
            <person name="Barry K."/>
            <person name="Grigoriev I.V."/>
            <person name="Crous P."/>
            <person name="Smith M.E."/>
        </authorList>
    </citation>
    <scope>NUCLEOTIDE SEQUENCE</scope>
    <source>
        <strain evidence="1">RSA 1196</strain>
    </source>
</reference>
<gene>
    <name evidence="1" type="ORF">IWQ62_001469</name>
</gene>
<dbReference type="Proteomes" id="UP001150925">
    <property type="component" value="Unassembled WGS sequence"/>
</dbReference>
<evidence type="ECO:0000313" key="2">
    <source>
        <dbReference type="Proteomes" id="UP001150925"/>
    </source>
</evidence>
<evidence type="ECO:0000313" key="1">
    <source>
        <dbReference type="EMBL" id="KAJ1968071.1"/>
    </source>
</evidence>
<comment type="caution">
    <text evidence="1">The sequence shown here is derived from an EMBL/GenBank/DDBJ whole genome shotgun (WGS) entry which is preliminary data.</text>
</comment>
<sequence>MDLLNRLTTKHQSSVALEENPLRILLPALAPRHWLALPLLEWPHIHGFKDPAVTPFHQPWSLAASSLIHTIYVARNDNIYQCASWPTTRLTRKYNATLKAMLINNPKPSYPLPLKRALQALLPDPETGIPPPDSHHLRPHSPSPPYHLWRVRSDSWFNENRLPYIPRYL</sequence>
<protein>
    <submittedName>
        <fullName evidence="1">Uncharacterized protein</fullName>
    </submittedName>
</protein>
<dbReference type="EMBL" id="JANBPY010000237">
    <property type="protein sequence ID" value="KAJ1968071.1"/>
    <property type="molecule type" value="Genomic_DNA"/>
</dbReference>
<proteinExistence type="predicted"/>
<dbReference type="AlphaFoldDB" id="A0A9W8E4W9"/>
<dbReference type="OrthoDB" id="5764351at2759"/>
<name>A0A9W8E4W9_9FUNG</name>
<accession>A0A9W8E4W9</accession>
<organism evidence="1 2">
    <name type="scientific">Dispira parvispora</name>
    <dbReference type="NCBI Taxonomy" id="1520584"/>
    <lineage>
        <taxon>Eukaryota</taxon>
        <taxon>Fungi</taxon>
        <taxon>Fungi incertae sedis</taxon>
        <taxon>Zoopagomycota</taxon>
        <taxon>Kickxellomycotina</taxon>
        <taxon>Dimargaritomycetes</taxon>
        <taxon>Dimargaritales</taxon>
        <taxon>Dimargaritaceae</taxon>
        <taxon>Dispira</taxon>
    </lineage>
</organism>
<keyword evidence="2" id="KW-1185">Reference proteome</keyword>